<protein>
    <recommendedName>
        <fullName evidence="4">WRC domain-containing protein</fullName>
    </recommendedName>
</protein>
<proteinExistence type="predicted"/>
<evidence type="ECO:0000256" key="2">
    <source>
        <dbReference type="PROSITE-ProRule" id="PRU01002"/>
    </source>
</evidence>
<feature type="domain" description="WRC" evidence="4">
    <location>
        <begin position="160"/>
        <end position="205"/>
    </location>
</feature>
<feature type="region of interest" description="Disordered" evidence="3">
    <location>
        <begin position="1"/>
        <end position="76"/>
    </location>
</feature>
<evidence type="ECO:0000256" key="3">
    <source>
        <dbReference type="SAM" id="MobiDB-lite"/>
    </source>
</evidence>
<dbReference type="OrthoDB" id="686202at2759"/>
<dbReference type="PROSITE" id="PS51667">
    <property type="entry name" value="WRC"/>
    <property type="match status" value="1"/>
</dbReference>
<feature type="region of interest" description="Disordered" evidence="3">
    <location>
        <begin position="214"/>
        <end position="238"/>
    </location>
</feature>
<evidence type="ECO:0000313" key="5">
    <source>
        <dbReference type="EMBL" id="GFY99826.1"/>
    </source>
</evidence>
<keyword evidence="1" id="KW-0539">Nucleus</keyword>
<feature type="region of interest" description="Disordered" evidence="3">
    <location>
        <begin position="120"/>
        <end position="155"/>
    </location>
</feature>
<dbReference type="InterPro" id="IPR014977">
    <property type="entry name" value="WRC_dom"/>
</dbReference>
<keyword evidence="6" id="KW-1185">Reference proteome</keyword>
<name>A0A7J0FN67_9ERIC</name>
<comment type="caution">
    <text evidence="2">Lacks conserved residue(s) required for the propagation of feature annotation.</text>
</comment>
<feature type="compositionally biased region" description="Polar residues" evidence="3">
    <location>
        <begin position="36"/>
        <end position="46"/>
    </location>
</feature>
<reference evidence="5 6" key="1">
    <citation type="submission" date="2019-07" db="EMBL/GenBank/DDBJ databases">
        <title>De Novo Assembly of kiwifruit Actinidia rufa.</title>
        <authorList>
            <person name="Sugita-Konishi S."/>
            <person name="Sato K."/>
            <person name="Mori E."/>
            <person name="Abe Y."/>
            <person name="Kisaki G."/>
            <person name="Hamano K."/>
            <person name="Suezawa K."/>
            <person name="Otani M."/>
            <person name="Fukuda T."/>
            <person name="Manabe T."/>
            <person name="Gomi K."/>
            <person name="Tabuchi M."/>
            <person name="Akimitsu K."/>
            <person name="Kataoka I."/>
        </authorList>
    </citation>
    <scope>NUCLEOTIDE SEQUENCE [LARGE SCALE GENOMIC DNA]</scope>
    <source>
        <strain evidence="6">cv. Fuchu</strain>
    </source>
</reference>
<dbReference type="Pfam" id="PF08879">
    <property type="entry name" value="WRC"/>
    <property type="match status" value="1"/>
</dbReference>
<feature type="compositionally biased region" description="Polar residues" evidence="3">
    <location>
        <begin position="222"/>
        <end position="231"/>
    </location>
</feature>
<dbReference type="EMBL" id="BJWL01000013">
    <property type="protein sequence ID" value="GFY99826.1"/>
    <property type="molecule type" value="Genomic_DNA"/>
</dbReference>
<organism evidence="5 6">
    <name type="scientific">Actinidia rufa</name>
    <dbReference type="NCBI Taxonomy" id="165716"/>
    <lineage>
        <taxon>Eukaryota</taxon>
        <taxon>Viridiplantae</taxon>
        <taxon>Streptophyta</taxon>
        <taxon>Embryophyta</taxon>
        <taxon>Tracheophyta</taxon>
        <taxon>Spermatophyta</taxon>
        <taxon>Magnoliopsida</taxon>
        <taxon>eudicotyledons</taxon>
        <taxon>Gunneridae</taxon>
        <taxon>Pentapetalae</taxon>
        <taxon>asterids</taxon>
        <taxon>Ericales</taxon>
        <taxon>Actinidiaceae</taxon>
        <taxon>Actinidia</taxon>
    </lineage>
</organism>
<dbReference type="AlphaFoldDB" id="A0A7J0FN67"/>
<dbReference type="Proteomes" id="UP000585474">
    <property type="component" value="Unassembled WGS sequence"/>
</dbReference>
<evidence type="ECO:0000313" key="6">
    <source>
        <dbReference type="Proteomes" id="UP000585474"/>
    </source>
</evidence>
<evidence type="ECO:0000259" key="4">
    <source>
        <dbReference type="PROSITE" id="PS51667"/>
    </source>
</evidence>
<gene>
    <name evidence="5" type="ORF">Acr_13g0012260</name>
</gene>
<feature type="compositionally biased region" description="Low complexity" evidence="3">
    <location>
        <begin position="8"/>
        <end position="22"/>
    </location>
</feature>
<accession>A0A7J0FN67</accession>
<dbReference type="PANTHER" id="PTHR34122:SF1">
    <property type="entry name" value="EXPRESSED PROTEIN"/>
    <property type="match status" value="1"/>
</dbReference>
<comment type="caution">
    <text evidence="5">The sequence shown here is derived from an EMBL/GenBank/DDBJ whole genome shotgun (WGS) entry which is preliminary data.</text>
</comment>
<dbReference type="PANTHER" id="PTHR34122">
    <property type="entry name" value="EXPRESSED PROTEIN-RELATED"/>
    <property type="match status" value="1"/>
</dbReference>
<sequence length="294" mass="32141">MRIRKRFPLSSLSSLPLSDPQLIRSPVVQPPLLAATTCSQPSDSPNQTPPPSSDQNPMIESAKDLEDEEGKEKSNITRKARMLGAKAAYGLLHNQEGDKVVPPKKRGDFGAIMAREKKMKSKTNEIYAKPNEEQGSKANELEGDNGNNSGGKKVKRGNVILEGSRCSRVNGRGWRCCQQTLVGYSLCEYHLGKGRLGSINASVQYRAVATTASAPKKDGYEQLSSPTSSEKLGQGLVDEEDDDFDDGYKKKPLMVIAKKRMKLGMVKARSLSSLLSQTNSEVVVADNDKNMNRV</sequence>
<evidence type="ECO:0000256" key="1">
    <source>
        <dbReference type="ARBA" id="ARBA00023242"/>
    </source>
</evidence>